<reference evidence="3" key="1">
    <citation type="submission" date="2016-04" db="EMBL/GenBank/DDBJ databases">
        <title>Cephalotus genome sequencing.</title>
        <authorList>
            <person name="Fukushima K."/>
            <person name="Hasebe M."/>
            <person name="Fang X."/>
        </authorList>
    </citation>
    <scope>NUCLEOTIDE SEQUENCE [LARGE SCALE GENOMIC DNA]</scope>
    <source>
        <strain evidence="3">cv. St1</strain>
    </source>
</reference>
<sequence length="137" mass="15615">LSFHEPKEQNGVCIVEPPDKVFEVGVKTWSNTSVGYFVGKRIPFRVVKEQLEKKWRKWGAVQVITADNGNFLFKFDNSTSCDQVLRNGPWEAWGAYLALKRWEEGMSLSKDSFSSIPVWVNLPTFPRNCGLDLASVM</sequence>
<feature type="non-terminal residue" evidence="2">
    <location>
        <position position="1"/>
    </location>
</feature>
<dbReference type="AlphaFoldDB" id="A0A1Q3C2G7"/>
<comment type="caution">
    <text evidence="2">The sequence shown here is derived from an EMBL/GenBank/DDBJ whole genome shotgun (WGS) entry which is preliminary data.</text>
</comment>
<dbReference type="EMBL" id="BDDD01001210">
    <property type="protein sequence ID" value="GAV74243.1"/>
    <property type="molecule type" value="Genomic_DNA"/>
</dbReference>
<name>A0A1Q3C2G7_CEPFO</name>
<protein>
    <submittedName>
        <fullName evidence="2">DUF4283 domain-containing protein</fullName>
    </submittedName>
</protein>
<dbReference type="InParanoid" id="A0A1Q3C2G7"/>
<dbReference type="Proteomes" id="UP000187406">
    <property type="component" value="Unassembled WGS sequence"/>
</dbReference>
<proteinExistence type="predicted"/>
<gene>
    <name evidence="2" type="ORF">CFOL_v3_17723</name>
</gene>
<evidence type="ECO:0000313" key="3">
    <source>
        <dbReference type="Proteomes" id="UP000187406"/>
    </source>
</evidence>
<evidence type="ECO:0000259" key="1">
    <source>
        <dbReference type="Pfam" id="PF14111"/>
    </source>
</evidence>
<dbReference type="PANTHER" id="PTHR31286">
    <property type="entry name" value="GLYCINE-RICH CELL WALL STRUCTURAL PROTEIN 1.8-LIKE"/>
    <property type="match status" value="1"/>
</dbReference>
<feature type="domain" description="DUF4283" evidence="1">
    <location>
        <begin position="28"/>
        <end position="108"/>
    </location>
</feature>
<evidence type="ECO:0000313" key="2">
    <source>
        <dbReference type="EMBL" id="GAV74243.1"/>
    </source>
</evidence>
<keyword evidence="3" id="KW-1185">Reference proteome</keyword>
<dbReference type="InterPro" id="IPR025558">
    <property type="entry name" value="DUF4283"/>
</dbReference>
<accession>A0A1Q3C2G7</accession>
<organism evidence="2 3">
    <name type="scientific">Cephalotus follicularis</name>
    <name type="common">Albany pitcher plant</name>
    <dbReference type="NCBI Taxonomy" id="3775"/>
    <lineage>
        <taxon>Eukaryota</taxon>
        <taxon>Viridiplantae</taxon>
        <taxon>Streptophyta</taxon>
        <taxon>Embryophyta</taxon>
        <taxon>Tracheophyta</taxon>
        <taxon>Spermatophyta</taxon>
        <taxon>Magnoliopsida</taxon>
        <taxon>eudicotyledons</taxon>
        <taxon>Gunneridae</taxon>
        <taxon>Pentapetalae</taxon>
        <taxon>rosids</taxon>
        <taxon>fabids</taxon>
        <taxon>Oxalidales</taxon>
        <taxon>Cephalotaceae</taxon>
        <taxon>Cephalotus</taxon>
    </lineage>
</organism>
<dbReference type="InterPro" id="IPR040256">
    <property type="entry name" value="At4g02000-like"/>
</dbReference>
<dbReference type="Pfam" id="PF14111">
    <property type="entry name" value="DUF4283"/>
    <property type="match status" value="1"/>
</dbReference>
<dbReference type="OrthoDB" id="1705899at2759"/>
<dbReference type="PANTHER" id="PTHR31286:SF99">
    <property type="entry name" value="DUF4283 DOMAIN-CONTAINING PROTEIN"/>
    <property type="match status" value="1"/>
</dbReference>